<dbReference type="AlphaFoldDB" id="A0A0D9Y058"/>
<reference evidence="2" key="3">
    <citation type="submission" date="2015-04" db="UniProtKB">
        <authorList>
            <consortium name="EnsemblPlants"/>
        </authorList>
    </citation>
    <scope>IDENTIFICATION</scope>
</reference>
<reference evidence="3" key="2">
    <citation type="submission" date="2013-12" db="EMBL/GenBank/DDBJ databases">
        <authorList>
            <person name="Yu Y."/>
            <person name="Lee S."/>
            <person name="de Baynast K."/>
            <person name="Wissotski M."/>
            <person name="Liu L."/>
            <person name="Talag J."/>
            <person name="Goicoechea J."/>
            <person name="Angelova A."/>
            <person name="Jetty R."/>
            <person name="Kudrna D."/>
            <person name="Golser W."/>
            <person name="Rivera L."/>
            <person name="Zhang J."/>
            <person name="Wing R."/>
        </authorList>
    </citation>
    <scope>NUCLEOTIDE SEQUENCE</scope>
</reference>
<reference evidence="2 3" key="1">
    <citation type="submission" date="2012-08" db="EMBL/GenBank/DDBJ databases">
        <title>Oryza genome evolution.</title>
        <authorList>
            <person name="Wing R.A."/>
        </authorList>
    </citation>
    <scope>NUCLEOTIDE SEQUENCE</scope>
</reference>
<keyword evidence="3" id="KW-1185">Reference proteome</keyword>
<evidence type="ECO:0000313" key="2">
    <source>
        <dbReference type="EnsemblPlants" id="LPERR12G12460.1"/>
    </source>
</evidence>
<evidence type="ECO:0000313" key="3">
    <source>
        <dbReference type="Proteomes" id="UP000032180"/>
    </source>
</evidence>
<proteinExistence type="predicted"/>
<dbReference type="Gramene" id="LPERR12G12460.1">
    <property type="protein sequence ID" value="LPERR12G12460.1"/>
    <property type="gene ID" value="LPERR12G12460"/>
</dbReference>
<evidence type="ECO:0000256" key="1">
    <source>
        <dbReference type="SAM" id="MobiDB-lite"/>
    </source>
</evidence>
<organism evidence="2 3">
    <name type="scientific">Leersia perrieri</name>
    <dbReference type="NCBI Taxonomy" id="77586"/>
    <lineage>
        <taxon>Eukaryota</taxon>
        <taxon>Viridiplantae</taxon>
        <taxon>Streptophyta</taxon>
        <taxon>Embryophyta</taxon>
        <taxon>Tracheophyta</taxon>
        <taxon>Spermatophyta</taxon>
        <taxon>Magnoliopsida</taxon>
        <taxon>Liliopsida</taxon>
        <taxon>Poales</taxon>
        <taxon>Poaceae</taxon>
        <taxon>BOP clade</taxon>
        <taxon>Oryzoideae</taxon>
        <taxon>Oryzeae</taxon>
        <taxon>Oryzinae</taxon>
        <taxon>Leersia</taxon>
    </lineage>
</organism>
<feature type="region of interest" description="Disordered" evidence="1">
    <location>
        <begin position="17"/>
        <end position="80"/>
    </location>
</feature>
<accession>A0A0D9Y058</accession>
<protein>
    <submittedName>
        <fullName evidence="2">Uncharacterized protein</fullName>
    </submittedName>
</protein>
<name>A0A0D9Y058_9ORYZ</name>
<dbReference type="Proteomes" id="UP000032180">
    <property type="component" value="Chromosome 12"/>
</dbReference>
<feature type="compositionally biased region" description="Polar residues" evidence="1">
    <location>
        <begin position="21"/>
        <end position="43"/>
    </location>
</feature>
<dbReference type="EnsemblPlants" id="LPERR12G12460.1">
    <property type="protein sequence ID" value="LPERR12G12460.1"/>
    <property type="gene ID" value="LPERR12G12460"/>
</dbReference>
<sequence>MRRLDIGRVCKRAIVHGGQIRTPSSPPTSFHNYRSPTNASTMKAQPLPMPDLSRSSSALGVAPAGLSDESTPHHRVRPSAVQCRRSEECTHQGWRADVIIFPWGVCGIMRQAGELKLMHGSTGHIVN</sequence>